<proteinExistence type="predicted"/>
<protein>
    <recommendedName>
        <fullName evidence="8">Phage shock protein PspC N-terminal domain-containing protein</fullName>
    </recommendedName>
</protein>
<dbReference type="GO" id="GO:0005886">
    <property type="term" value="C:plasma membrane"/>
    <property type="evidence" value="ECO:0007669"/>
    <property type="project" value="UniProtKB-SubCell"/>
</dbReference>
<evidence type="ECO:0000256" key="4">
    <source>
        <dbReference type="ARBA" id="ARBA00022989"/>
    </source>
</evidence>
<dbReference type="RefSeq" id="WP_036647889.1">
    <property type="nucleotide sequence ID" value="NZ_BAVZ01000005.1"/>
</dbReference>
<keyword evidence="10" id="KW-1185">Reference proteome</keyword>
<keyword evidence="5 7" id="KW-0472">Membrane</keyword>
<sequence>MSKLYRSTRNKMVTGLCGGLSENIGINTTLLRVLLLGSVPFTGGTTVFIYFIAALVIPKEPVIPYNPFGPGPQGPGGYYGNGYGHSTGGDFGRYQSEPQAANGPFGSQSQSYDLRGQFNGSSFSSTPNGYKSQASDLDSMMEDIEKKAMKKELEDLKRKLSKYEKGEV</sequence>
<organism evidence="9 10">
    <name type="scientific">Paenibacillus pini JCM 16418</name>
    <dbReference type="NCBI Taxonomy" id="1236976"/>
    <lineage>
        <taxon>Bacteria</taxon>
        <taxon>Bacillati</taxon>
        <taxon>Bacillota</taxon>
        <taxon>Bacilli</taxon>
        <taxon>Bacillales</taxon>
        <taxon>Paenibacillaceae</taxon>
        <taxon>Paenibacillus</taxon>
    </lineage>
</organism>
<evidence type="ECO:0000256" key="2">
    <source>
        <dbReference type="ARBA" id="ARBA00022475"/>
    </source>
</evidence>
<name>W7YZX2_9BACL</name>
<evidence type="ECO:0000259" key="8">
    <source>
        <dbReference type="Pfam" id="PF04024"/>
    </source>
</evidence>
<dbReference type="EMBL" id="BAVZ01000005">
    <property type="protein sequence ID" value="GAF07939.1"/>
    <property type="molecule type" value="Genomic_DNA"/>
</dbReference>
<evidence type="ECO:0000256" key="1">
    <source>
        <dbReference type="ARBA" id="ARBA00004162"/>
    </source>
</evidence>
<dbReference type="AlphaFoldDB" id="W7YZX2"/>
<keyword evidence="3 7" id="KW-0812">Transmembrane</keyword>
<evidence type="ECO:0000256" key="3">
    <source>
        <dbReference type="ARBA" id="ARBA00022692"/>
    </source>
</evidence>
<dbReference type="Pfam" id="PF04024">
    <property type="entry name" value="PspC"/>
    <property type="match status" value="1"/>
</dbReference>
<dbReference type="PANTHER" id="PTHR33885:SF3">
    <property type="entry name" value="PHAGE SHOCK PROTEIN C"/>
    <property type="match status" value="1"/>
</dbReference>
<feature type="compositionally biased region" description="Polar residues" evidence="6">
    <location>
        <begin position="105"/>
        <end position="136"/>
    </location>
</feature>
<feature type="domain" description="Phage shock protein PspC N-terminal" evidence="8">
    <location>
        <begin position="3"/>
        <end position="60"/>
    </location>
</feature>
<evidence type="ECO:0000256" key="6">
    <source>
        <dbReference type="SAM" id="MobiDB-lite"/>
    </source>
</evidence>
<comment type="subcellular location">
    <subcellularLocation>
        <location evidence="1">Cell membrane</location>
        <topology evidence="1">Single-pass membrane protein</topology>
    </subcellularLocation>
</comment>
<evidence type="ECO:0000256" key="7">
    <source>
        <dbReference type="SAM" id="Phobius"/>
    </source>
</evidence>
<dbReference type="Proteomes" id="UP000019364">
    <property type="component" value="Unassembled WGS sequence"/>
</dbReference>
<feature type="region of interest" description="Disordered" evidence="6">
    <location>
        <begin position="89"/>
        <end position="143"/>
    </location>
</feature>
<evidence type="ECO:0000313" key="10">
    <source>
        <dbReference type="Proteomes" id="UP000019364"/>
    </source>
</evidence>
<dbReference type="InterPro" id="IPR052027">
    <property type="entry name" value="PspC"/>
</dbReference>
<keyword evidence="2" id="KW-1003">Cell membrane</keyword>
<dbReference type="eggNOG" id="COG1983">
    <property type="taxonomic scope" value="Bacteria"/>
</dbReference>
<keyword evidence="4 7" id="KW-1133">Transmembrane helix</keyword>
<accession>W7YZX2</accession>
<gene>
    <name evidence="9" type="ORF">JCM16418_1973</name>
</gene>
<dbReference type="PANTHER" id="PTHR33885">
    <property type="entry name" value="PHAGE SHOCK PROTEIN C"/>
    <property type="match status" value="1"/>
</dbReference>
<dbReference type="STRING" id="1236976.JCM16418_1973"/>
<feature type="transmembrane region" description="Helical" evidence="7">
    <location>
        <begin position="33"/>
        <end position="57"/>
    </location>
</feature>
<evidence type="ECO:0000256" key="5">
    <source>
        <dbReference type="ARBA" id="ARBA00023136"/>
    </source>
</evidence>
<evidence type="ECO:0000313" key="9">
    <source>
        <dbReference type="EMBL" id="GAF07939.1"/>
    </source>
</evidence>
<dbReference type="InterPro" id="IPR007168">
    <property type="entry name" value="Phageshock_PspC_N"/>
</dbReference>
<reference evidence="9 10" key="1">
    <citation type="journal article" date="2014" name="Genome Announc.">
        <title>Draft Genome Sequence of Paenibacillus pini JCM 16418T, Isolated from the Rhizosphere of Pine Tree.</title>
        <authorList>
            <person name="Yuki M."/>
            <person name="Oshima K."/>
            <person name="Suda W."/>
            <person name="Oshida Y."/>
            <person name="Kitamura K."/>
            <person name="Iida Y."/>
            <person name="Hattori M."/>
            <person name="Ohkuma M."/>
        </authorList>
    </citation>
    <scope>NUCLEOTIDE SEQUENCE [LARGE SCALE GENOMIC DNA]</scope>
    <source>
        <strain evidence="9 10">JCM 16418</strain>
    </source>
</reference>
<comment type="caution">
    <text evidence="9">The sequence shown here is derived from an EMBL/GenBank/DDBJ whole genome shotgun (WGS) entry which is preliminary data.</text>
</comment>
<dbReference type="OrthoDB" id="9815286at2"/>